<evidence type="ECO:0008006" key="9">
    <source>
        <dbReference type="Google" id="ProtNLM"/>
    </source>
</evidence>
<evidence type="ECO:0000256" key="2">
    <source>
        <dbReference type="ARBA" id="ARBA00010139"/>
    </source>
</evidence>
<evidence type="ECO:0000313" key="7">
    <source>
        <dbReference type="EMBL" id="UGS34912.1"/>
    </source>
</evidence>
<protein>
    <recommendedName>
        <fullName evidence="9">Monooxygenase</fullName>
    </recommendedName>
</protein>
<dbReference type="InterPro" id="IPR020946">
    <property type="entry name" value="Flavin_mOase-like"/>
</dbReference>
<dbReference type="KEGG" id="sbae:DSM104329_01294"/>
<keyword evidence="5" id="KW-0521">NADP</keyword>
<dbReference type="PIRSF" id="PIRSF000332">
    <property type="entry name" value="FMO"/>
    <property type="match status" value="1"/>
</dbReference>
<dbReference type="Pfam" id="PF00743">
    <property type="entry name" value="FMO-like"/>
    <property type="match status" value="1"/>
</dbReference>
<evidence type="ECO:0000256" key="1">
    <source>
        <dbReference type="ARBA" id="ARBA00009183"/>
    </source>
</evidence>
<reference evidence="7" key="1">
    <citation type="journal article" date="2022" name="Int. J. Syst. Evol. Microbiol.">
        <title>Pseudomonas aegrilactucae sp. nov. and Pseudomonas morbosilactucae sp. nov., pathogens causing bacterial rot of lettuce in Japan.</title>
        <authorList>
            <person name="Sawada H."/>
            <person name="Fujikawa T."/>
            <person name="Satou M."/>
        </authorList>
    </citation>
    <scope>NUCLEOTIDE SEQUENCE</scope>
    <source>
        <strain evidence="7">0166_1</strain>
    </source>
</reference>
<proteinExistence type="inferred from homology"/>
<dbReference type="Gene3D" id="3.50.50.60">
    <property type="entry name" value="FAD/NAD(P)-binding domain"/>
    <property type="match status" value="1"/>
</dbReference>
<evidence type="ECO:0000256" key="6">
    <source>
        <dbReference type="ARBA" id="ARBA00023002"/>
    </source>
</evidence>
<accession>A0A9E6XW58</accession>
<dbReference type="InterPro" id="IPR036188">
    <property type="entry name" value="FAD/NAD-bd_sf"/>
</dbReference>
<name>A0A9E6XW58_9ACTN</name>
<dbReference type="SUPFAM" id="SSF51905">
    <property type="entry name" value="FAD/NAD(P)-binding domain"/>
    <property type="match status" value="2"/>
</dbReference>
<evidence type="ECO:0000256" key="4">
    <source>
        <dbReference type="ARBA" id="ARBA00022827"/>
    </source>
</evidence>
<dbReference type="PRINTS" id="PR00370">
    <property type="entry name" value="FMOXYGENASE"/>
</dbReference>
<keyword evidence="8" id="KW-1185">Reference proteome</keyword>
<dbReference type="PANTHER" id="PTHR23023">
    <property type="entry name" value="DIMETHYLANILINE MONOOXYGENASE"/>
    <property type="match status" value="1"/>
</dbReference>
<keyword evidence="4" id="KW-0274">FAD</keyword>
<dbReference type="EMBL" id="CP087164">
    <property type="protein sequence ID" value="UGS34912.1"/>
    <property type="molecule type" value="Genomic_DNA"/>
</dbReference>
<dbReference type="AlphaFoldDB" id="A0A9E6XW58"/>
<dbReference type="Proteomes" id="UP001162834">
    <property type="component" value="Chromosome"/>
</dbReference>
<dbReference type="GO" id="GO:0050661">
    <property type="term" value="F:NADP binding"/>
    <property type="evidence" value="ECO:0007669"/>
    <property type="project" value="InterPro"/>
</dbReference>
<dbReference type="InterPro" id="IPR050346">
    <property type="entry name" value="FMO-like"/>
</dbReference>
<evidence type="ECO:0000256" key="3">
    <source>
        <dbReference type="ARBA" id="ARBA00022630"/>
    </source>
</evidence>
<comment type="similarity">
    <text evidence="2">Belongs to the FAD-binding monooxygenase family.</text>
</comment>
<keyword evidence="6" id="KW-0560">Oxidoreductase</keyword>
<comment type="similarity">
    <text evidence="1">Belongs to the FMO family.</text>
</comment>
<keyword evidence="3" id="KW-0285">Flavoprotein</keyword>
<evidence type="ECO:0000256" key="5">
    <source>
        <dbReference type="ARBA" id="ARBA00022857"/>
    </source>
</evidence>
<dbReference type="RefSeq" id="WP_259314578.1">
    <property type="nucleotide sequence ID" value="NZ_CP087164.1"/>
</dbReference>
<organism evidence="7 8">
    <name type="scientific">Capillimicrobium parvum</name>
    <dbReference type="NCBI Taxonomy" id="2884022"/>
    <lineage>
        <taxon>Bacteria</taxon>
        <taxon>Bacillati</taxon>
        <taxon>Actinomycetota</taxon>
        <taxon>Thermoleophilia</taxon>
        <taxon>Solirubrobacterales</taxon>
        <taxon>Capillimicrobiaceae</taxon>
        <taxon>Capillimicrobium</taxon>
    </lineage>
</organism>
<dbReference type="GO" id="GO:0050660">
    <property type="term" value="F:flavin adenine dinucleotide binding"/>
    <property type="evidence" value="ECO:0007669"/>
    <property type="project" value="InterPro"/>
</dbReference>
<sequence>MRLREGARIAVIGAGPAGLVAAKHALQAGFDVTVFEASDTVGGQWHTAAPHSGVWPGMHTNTSRAMTAFSDFPAPDDHPLHPAAEQIHRYLVSYADAFGVSGRIRFGAPVMDVRPGWTVDGEPFEAVVVASGRFRKPWLPPIADRFRGDVIPAFDYPGAEPFRDRVTLVYGNGVSGLEVASDLAPHTRVVSAFRKPRYVIEKLVDGVSSDWQWYTLFGALERRMLPPDEWGRRQRERVLRVAGDPADFGAPEPDENLLVAGLSLCQNYLRHIRDGNIVCAPGIASIDGRLVTFSDGSTHTVDAMVCATGYDVDLPYLSRDVHGLLGPDLALYQRTFHPDLPGLGVIGQFLAQGPYFPLLELQARWIAGVWSGEVALPPQPAMRQVIAQPRPPVDAHNALALTLSEELGVAPAPLDWPDLTEPLLFGPLLPPRYRLAGPGSMPGAGALFARQLEASPRAPVDPLDVEALRRFGWSALAAKVAEPDAAAAASAAQPS</sequence>
<dbReference type="GO" id="GO:0004499">
    <property type="term" value="F:N,N-dimethylaniline monooxygenase activity"/>
    <property type="evidence" value="ECO:0007669"/>
    <property type="project" value="InterPro"/>
</dbReference>
<gene>
    <name evidence="7" type="ORF">DSM104329_01294</name>
</gene>
<evidence type="ECO:0000313" key="8">
    <source>
        <dbReference type="Proteomes" id="UP001162834"/>
    </source>
</evidence>
<dbReference type="InterPro" id="IPR000960">
    <property type="entry name" value="Flavin_mOase"/>
</dbReference>